<dbReference type="RefSeq" id="WP_087043847.1">
    <property type="nucleotide sequence ID" value="NZ_FCOB02000005.1"/>
</dbReference>
<proteinExistence type="predicted"/>
<reference evidence="2" key="1">
    <citation type="submission" date="2016-01" db="EMBL/GenBank/DDBJ databases">
        <authorList>
            <person name="Peeters C."/>
        </authorList>
    </citation>
    <scope>NUCLEOTIDE SEQUENCE [LARGE SCALE GENOMIC DNA]</scope>
    <source>
        <strain evidence="2">LMG 29326</strain>
    </source>
</reference>
<dbReference type="EMBL" id="FCOB02000005">
    <property type="protein sequence ID" value="SAK54245.1"/>
    <property type="molecule type" value="Genomic_DNA"/>
</dbReference>
<evidence type="ECO:0000313" key="2">
    <source>
        <dbReference type="EMBL" id="SAK54245.1"/>
    </source>
</evidence>
<name>A0A158A973_9BURK</name>
<sequence>MVMVNSSAGGTNYATTVNRTPPAAVPVAYPNNAMRAQAIPNVPHILICGGPIHNQATLIPVTSGDAGGSMGGVSSGTVSSASQNTNGAQTVLVGGSATTRMTDPTIQNSTNAPGTGASPSQTKVFNFAA</sequence>
<feature type="region of interest" description="Disordered" evidence="1">
    <location>
        <begin position="96"/>
        <end position="129"/>
    </location>
</feature>
<gene>
    <name evidence="2" type="ORF">AWB83_01507</name>
</gene>
<dbReference type="STRING" id="1777144.AWB83_01507"/>
<keyword evidence="3" id="KW-1185">Reference proteome</keyword>
<comment type="caution">
    <text evidence="2">The sequence shown here is derived from an EMBL/GenBank/DDBJ whole genome shotgun (WGS) entry which is preliminary data.</text>
</comment>
<evidence type="ECO:0000256" key="1">
    <source>
        <dbReference type="SAM" id="MobiDB-lite"/>
    </source>
</evidence>
<protein>
    <submittedName>
        <fullName evidence="2">Uncharacterized protein</fullName>
    </submittedName>
</protein>
<dbReference type="AlphaFoldDB" id="A0A158A973"/>
<dbReference type="Pfam" id="PF13665">
    <property type="entry name" value="Tox-PAAR-like"/>
    <property type="match status" value="1"/>
</dbReference>
<evidence type="ECO:0000313" key="3">
    <source>
        <dbReference type="Proteomes" id="UP000054978"/>
    </source>
</evidence>
<organism evidence="2 3">
    <name type="scientific">Caballeronia ptereochthonis</name>
    <dbReference type="NCBI Taxonomy" id="1777144"/>
    <lineage>
        <taxon>Bacteria</taxon>
        <taxon>Pseudomonadati</taxon>
        <taxon>Pseudomonadota</taxon>
        <taxon>Betaproteobacteria</taxon>
        <taxon>Burkholderiales</taxon>
        <taxon>Burkholderiaceae</taxon>
        <taxon>Caballeronia</taxon>
    </lineage>
</organism>
<accession>A0A158A973</accession>
<dbReference type="OrthoDB" id="5513456at2"/>
<dbReference type="Proteomes" id="UP000054978">
    <property type="component" value="Unassembled WGS sequence"/>
</dbReference>